<accession>A0ABY7VAV2</accession>
<dbReference type="Pfam" id="PF11655">
    <property type="entry name" value="DUF2589"/>
    <property type="match status" value="1"/>
</dbReference>
<evidence type="ECO:0000313" key="3">
    <source>
        <dbReference type="Proteomes" id="UP001215231"/>
    </source>
</evidence>
<evidence type="ECO:0000313" key="2">
    <source>
        <dbReference type="EMBL" id="WDE10758.1"/>
    </source>
</evidence>
<organism evidence="2 3">
    <name type="scientific">Thalassomonas haliotis</name>
    <dbReference type="NCBI Taxonomy" id="485448"/>
    <lineage>
        <taxon>Bacteria</taxon>
        <taxon>Pseudomonadati</taxon>
        <taxon>Pseudomonadota</taxon>
        <taxon>Gammaproteobacteria</taxon>
        <taxon>Alteromonadales</taxon>
        <taxon>Colwelliaceae</taxon>
        <taxon>Thalassomonas</taxon>
    </lineage>
</organism>
<feature type="region of interest" description="Disordered" evidence="1">
    <location>
        <begin position="110"/>
        <end position="136"/>
    </location>
</feature>
<dbReference type="RefSeq" id="WP_274050820.1">
    <property type="nucleotide sequence ID" value="NZ_CP059693.1"/>
</dbReference>
<dbReference type="InterPro" id="IPR024510">
    <property type="entry name" value="DUF2589"/>
</dbReference>
<dbReference type="Proteomes" id="UP001215231">
    <property type="component" value="Chromosome"/>
</dbReference>
<protein>
    <submittedName>
        <fullName evidence="2">DUF2589 domain-containing protein</fullName>
    </submittedName>
</protein>
<gene>
    <name evidence="2" type="ORF">H3N35_21300</name>
</gene>
<name>A0ABY7VAV2_9GAMM</name>
<sequence length="195" mass="21333">MSNKEPFKGLPMEQLIGAPLSAICEGQVMMASATKDYIESVGLDENNQVRMIDFTFQRPQQIEQADGSINQGVQDVKVSVPFISIVSVPTLQVDSARIDFTMEVKSTEYMESKQNGENSTTSTPPKASPPLNRKAKPTLIGNVTKKESASAATYKVEVSAKQGDTPEGLSRLMDILHRHITPVEIGDPKILKNNQ</sequence>
<dbReference type="EMBL" id="CP059693">
    <property type="protein sequence ID" value="WDE10758.1"/>
    <property type="molecule type" value="Genomic_DNA"/>
</dbReference>
<proteinExistence type="predicted"/>
<keyword evidence="3" id="KW-1185">Reference proteome</keyword>
<evidence type="ECO:0000256" key="1">
    <source>
        <dbReference type="SAM" id="MobiDB-lite"/>
    </source>
</evidence>
<reference evidence="2 3" key="1">
    <citation type="journal article" date="2022" name="Mar. Drugs">
        <title>Bioassay-Guided Fractionation Leads to the Detection of Cholic Acid Generated by the Rare Thalassomonas sp.</title>
        <authorList>
            <person name="Pheiffer F."/>
            <person name="Schneider Y.K."/>
            <person name="Hansen E.H."/>
            <person name="Andersen J.H."/>
            <person name="Isaksson J."/>
            <person name="Busche T."/>
            <person name="R C."/>
            <person name="Kalinowski J."/>
            <person name="Zyl L.V."/>
            <person name="Trindade M."/>
        </authorList>
    </citation>
    <scope>NUCLEOTIDE SEQUENCE [LARGE SCALE GENOMIC DNA]</scope>
    <source>
        <strain evidence="2 3">A5K-61T</strain>
    </source>
</reference>